<evidence type="ECO:0000256" key="4">
    <source>
        <dbReference type="ARBA" id="ARBA00022825"/>
    </source>
</evidence>
<dbReference type="EMBL" id="CAIIXF020000004">
    <property type="protein sequence ID" value="CAH1782446.1"/>
    <property type="molecule type" value="Genomic_DNA"/>
</dbReference>
<dbReference type="PANTHER" id="PTHR43806:SF11">
    <property type="entry name" value="CEREVISIN-RELATED"/>
    <property type="match status" value="1"/>
</dbReference>
<evidence type="ECO:0000256" key="6">
    <source>
        <dbReference type="RuleBase" id="RU003355"/>
    </source>
</evidence>
<dbReference type="PRINTS" id="PR00723">
    <property type="entry name" value="SUBTILISIN"/>
</dbReference>
<reference evidence="7" key="1">
    <citation type="submission" date="2022-03" db="EMBL/GenBank/DDBJ databases">
        <authorList>
            <person name="Martin C."/>
        </authorList>
    </citation>
    <scope>NUCLEOTIDE SEQUENCE</scope>
</reference>
<gene>
    <name evidence="7" type="ORF">OFUS_LOCUS8896</name>
</gene>
<protein>
    <submittedName>
        <fullName evidence="7">Uncharacterized protein</fullName>
    </submittedName>
</protein>
<comment type="similarity">
    <text evidence="1 5 6">Belongs to the peptidase S8 family.</text>
</comment>
<feature type="active site" description="Charge relay system" evidence="5">
    <location>
        <position position="419"/>
    </location>
</feature>
<organism evidence="7 8">
    <name type="scientific">Owenia fusiformis</name>
    <name type="common">Polychaete worm</name>
    <dbReference type="NCBI Taxonomy" id="6347"/>
    <lineage>
        <taxon>Eukaryota</taxon>
        <taxon>Metazoa</taxon>
        <taxon>Spiralia</taxon>
        <taxon>Lophotrochozoa</taxon>
        <taxon>Annelida</taxon>
        <taxon>Polychaeta</taxon>
        <taxon>Sedentaria</taxon>
        <taxon>Canalipalpata</taxon>
        <taxon>Sabellida</taxon>
        <taxon>Oweniida</taxon>
        <taxon>Oweniidae</taxon>
        <taxon>Owenia</taxon>
    </lineage>
</organism>
<dbReference type="Pfam" id="PF00082">
    <property type="entry name" value="Peptidase_S8"/>
    <property type="match status" value="1"/>
</dbReference>
<dbReference type="PROSITE" id="PS00138">
    <property type="entry name" value="SUBTILASE_SER"/>
    <property type="match status" value="1"/>
</dbReference>
<name>A0A8J1YA89_OWEFU</name>
<dbReference type="InterPro" id="IPR000209">
    <property type="entry name" value="Peptidase_S8/S53_dom"/>
</dbReference>
<dbReference type="PROSITE" id="PS51892">
    <property type="entry name" value="SUBTILASE"/>
    <property type="match status" value="1"/>
</dbReference>
<evidence type="ECO:0000313" key="7">
    <source>
        <dbReference type="EMBL" id="CAH1782446.1"/>
    </source>
</evidence>
<dbReference type="AlphaFoldDB" id="A0A8J1YA89"/>
<dbReference type="GO" id="GO:0004252">
    <property type="term" value="F:serine-type endopeptidase activity"/>
    <property type="evidence" value="ECO:0007669"/>
    <property type="project" value="UniProtKB-UniRule"/>
</dbReference>
<dbReference type="FunFam" id="3.40.50.200:FF:000014">
    <property type="entry name" value="Proteinase K"/>
    <property type="match status" value="1"/>
</dbReference>
<evidence type="ECO:0000256" key="1">
    <source>
        <dbReference type="ARBA" id="ARBA00011073"/>
    </source>
</evidence>
<keyword evidence="4 5" id="KW-0720">Serine protease</keyword>
<dbReference type="InterPro" id="IPR015500">
    <property type="entry name" value="Peptidase_S8_subtilisin-rel"/>
</dbReference>
<dbReference type="SUPFAM" id="SSF52743">
    <property type="entry name" value="Subtilisin-like"/>
    <property type="match status" value="1"/>
</dbReference>
<dbReference type="GO" id="GO:0006508">
    <property type="term" value="P:proteolysis"/>
    <property type="evidence" value="ECO:0007669"/>
    <property type="project" value="UniProtKB-KW"/>
</dbReference>
<dbReference type="InterPro" id="IPR034193">
    <property type="entry name" value="PCSK9_ProteinaseK-like"/>
</dbReference>
<feature type="active site" description="Charge relay system" evidence="5">
    <location>
        <position position="263"/>
    </location>
</feature>
<feature type="active site" description="Charge relay system" evidence="5">
    <location>
        <position position="230"/>
    </location>
</feature>
<dbReference type="Proteomes" id="UP000749559">
    <property type="component" value="Unassembled WGS sequence"/>
</dbReference>
<proteinExistence type="inferred from homology"/>
<dbReference type="Gene3D" id="3.40.50.200">
    <property type="entry name" value="Peptidase S8/S53 domain"/>
    <property type="match status" value="1"/>
</dbReference>
<dbReference type="InterPro" id="IPR023828">
    <property type="entry name" value="Peptidase_S8_Ser-AS"/>
</dbReference>
<dbReference type="CDD" id="cd04077">
    <property type="entry name" value="Peptidases_S8_PCSK9_ProteinaseK_like"/>
    <property type="match status" value="1"/>
</dbReference>
<keyword evidence="2 5" id="KW-0645">Protease</keyword>
<keyword evidence="3 5" id="KW-0378">Hydrolase</keyword>
<dbReference type="InterPro" id="IPR023827">
    <property type="entry name" value="Peptidase_S8_Asp-AS"/>
</dbReference>
<dbReference type="PANTHER" id="PTHR43806">
    <property type="entry name" value="PEPTIDASE S8"/>
    <property type="match status" value="1"/>
</dbReference>
<dbReference type="InterPro" id="IPR022398">
    <property type="entry name" value="Peptidase_S8_His-AS"/>
</dbReference>
<sequence length="474" mass="50937">MCCPSPHGYIQGQQAITRGKRLPILTYIMKRYILAIVLALTVIHVGVLANSDFRSKLRRASDPAKKVNRQYIINLGATVSNSEVMNHLQATRGLFTTDNDDNAGVDTSMVDGRGGCWIKRRGKFIDMIGFKAYIVSCISESDLNQILALPIVKSVQESVRFSLDTDKDLNAAARSHHGGRVKRNERRCTIINSCVTRNVNSWGLDRLDGYLNNQLLAKGLGTDVDVYIVDTGVRYTHEEFCGRVETGKNFVDTGSSADDDHGHGTHVAGTAAGQKTGVARNATIIPVKVMDAQGLGTSAGIVSGLGWIVQQYRSRGRKAVINMSIGCPCNAPDMNNAVKAAVDEGIVDVVSAGNDNVDACSDSPAKEPSAITVASSTNSDSRSVFSNYGTCVDIYAPGSNIYSASYTSDSAYETRSGTSMAAPHVAGVVAKYLSTVSYNPSPAQVRIWLINNSLKNQITNNPYGPNDLLQAVEC</sequence>
<accession>A0A8J1YA89</accession>
<keyword evidence="8" id="KW-1185">Reference proteome</keyword>
<dbReference type="PROSITE" id="PS00136">
    <property type="entry name" value="SUBTILASE_ASP"/>
    <property type="match status" value="1"/>
</dbReference>
<dbReference type="OrthoDB" id="206201at2759"/>
<evidence type="ECO:0000313" key="8">
    <source>
        <dbReference type="Proteomes" id="UP000749559"/>
    </source>
</evidence>
<dbReference type="GO" id="GO:0005615">
    <property type="term" value="C:extracellular space"/>
    <property type="evidence" value="ECO:0007669"/>
    <property type="project" value="TreeGrafter"/>
</dbReference>
<dbReference type="InterPro" id="IPR036852">
    <property type="entry name" value="Peptidase_S8/S53_dom_sf"/>
</dbReference>
<evidence type="ECO:0000256" key="2">
    <source>
        <dbReference type="ARBA" id="ARBA00022670"/>
    </source>
</evidence>
<comment type="caution">
    <text evidence="7">The sequence shown here is derived from an EMBL/GenBank/DDBJ whole genome shotgun (WGS) entry which is preliminary data.</text>
</comment>
<dbReference type="PROSITE" id="PS00137">
    <property type="entry name" value="SUBTILASE_HIS"/>
    <property type="match status" value="1"/>
</dbReference>
<evidence type="ECO:0000256" key="5">
    <source>
        <dbReference type="PROSITE-ProRule" id="PRU01240"/>
    </source>
</evidence>
<dbReference type="InterPro" id="IPR050131">
    <property type="entry name" value="Peptidase_S8_subtilisin-like"/>
</dbReference>
<evidence type="ECO:0000256" key="3">
    <source>
        <dbReference type="ARBA" id="ARBA00022801"/>
    </source>
</evidence>